<dbReference type="HAMAP" id="MF_00100_B">
    <property type="entry name" value="IF_2_B"/>
    <property type="match status" value="1"/>
</dbReference>
<dbReference type="InterPro" id="IPR006847">
    <property type="entry name" value="IF2_N"/>
</dbReference>
<dbReference type="STRING" id="28181.BEN30_16650"/>
<keyword evidence="8 9" id="KW-0342">GTP-binding</keyword>
<evidence type="ECO:0000256" key="2">
    <source>
        <dbReference type="ARBA" id="ARBA00007733"/>
    </source>
</evidence>
<dbReference type="EMBL" id="MCGG01000072">
    <property type="protein sequence ID" value="OEJ64312.1"/>
    <property type="molecule type" value="Genomic_DNA"/>
</dbReference>
<dbReference type="InterPro" id="IPR015760">
    <property type="entry name" value="TIF_IF2"/>
</dbReference>
<dbReference type="InterPro" id="IPR000178">
    <property type="entry name" value="TF_IF2_bacterial-like"/>
</dbReference>
<comment type="similarity">
    <text evidence="2 9 10">Belongs to the TRAFAC class translation factor GTPase superfamily. Classic translation factor GTPase family. IF-2 subfamily.</text>
</comment>
<feature type="binding site" evidence="9">
    <location>
        <begin position="433"/>
        <end position="437"/>
    </location>
    <ligand>
        <name>GTP</name>
        <dbReference type="ChEBI" id="CHEBI:37565"/>
    </ligand>
</feature>
<feature type="compositionally biased region" description="Basic and acidic residues" evidence="12">
    <location>
        <begin position="221"/>
        <end position="231"/>
    </location>
</feature>
<accession>A0A1E5Q3K0</accession>
<evidence type="ECO:0000256" key="5">
    <source>
        <dbReference type="ARBA" id="ARBA00022540"/>
    </source>
</evidence>
<dbReference type="Gene3D" id="3.40.50.10050">
    <property type="entry name" value="Translation initiation factor IF- 2, domain 3"/>
    <property type="match status" value="1"/>
</dbReference>
<dbReference type="FunFam" id="3.40.50.300:FF:000019">
    <property type="entry name" value="Translation initiation factor IF-2"/>
    <property type="match status" value="1"/>
</dbReference>
<evidence type="ECO:0000256" key="12">
    <source>
        <dbReference type="SAM" id="MobiDB-lite"/>
    </source>
</evidence>
<dbReference type="Pfam" id="PF22042">
    <property type="entry name" value="EF-G_D2"/>
    <property type="match status" value="1"/>
</dbReference>
<proteinExistence type="inferred from homology"/>
<dbReference type="Gene3D" id="3.40.50.300">
    <property type="entry name" value="P-loop containing nucleotide triphosphate hydrolases"/>
    <property type="match status" value="1"/>
</dbReference>
<dbReference type="SUPFAM" id="SSF50447">
    <property type="entry name" value="Translation proteins"/>
    <property type="match status" value="2"/>
</dbReference>
<keyword evidence="5 9" id="KW-0396">Initiation factor</keyword>
<dbReference type="PROSITE" id="PS01176">
    <property type="entry name" value="IF2"/>
    <property type="match status" value="1"/>
</dbReference>
<dbReference type="FunFam" id="3.40.50.10050:FF:000001">
    <property type="entry name" value="Translation initiation factor IF-2"/>
    <property type="match status" value="1"/>
</dbReference>
<dbReference type="AlphaFoldDB" id="A0A1E5Q3K0"/>
<gene>
    <name evidence="9" type="primary">infB</name>
    <name evidence="14" type="ORF">BEN30_16650</name>
</gene>
<comment type="caution">
    <text evidence="9">Lacks conserved residue(s) required for the propagation of feature annotation.</text>
</comment>
<dbReference type="InterPro" id="IPR044145">
    <property type="entry name" value="IF2_II"/>
</dbReference>
<dbReference type="Pfam" id="PF11987">
    <property type="entry name" value="IF-2"/>
    <property type="match status" value="1"/>
</dbReference>
<dbReference type="GO" id="GO:0005525">
    <property type="term" value="F:GTP binding"/>
    <property type="evidence" value="ECO:0007669"/>
    <property type="project" value="UniProtKB-KW"/>
</dbReference>
<dbReference type="FunFam" id="2.40.30.10:FF:000007">
    <property type="entry name" value="Translation initiation factor IF-2"/>
    <property type="match status" value="1"/>
</dbReference>
<evidence type="ECO:0000256" key="4">
    <source>
        <dbReference type="ARBA" id="ARBA00022490"/>
    </source>
</evidence>
<keyword evidence="6 9" id="KW-0547">Nucleotide-binding</keyword>
<feature type="domain" description="Tr-type G" evidence="13">
    <location>
        <begin position="377"/>
        <end position="545"/>
    </location>
</feature>
<dbReference type="InterPro" id="IPR005225">
    <property type="entry name" value="Small_GTP-bd"/>
</dbReference>
<dbReference type="RefSeq" id="WP_069959296.1">
    <property type="nucleotide sequence ID" value="NZ_MCGG01000072.1"/>
</dbReference>
<dbReference type="InterPro" id="IPR027417">
    <property type="entry name" value="P-loop_NTPase"/>
</dbReference>
<dbReference type="OrthoDB" id="9811804at2"/>
<organism evidence="14 15">
    <name type="scientific">Magnetovibrio blakemorei</name>
    <dbReference type="NCBI Taxonomy" id="28181"/>
    <lineage>
        <taxon>Bacteria</taxon>
        <taxon>Pseudomonadati</taxon>
        <taxon>Pseudomonadota</taxon>
        <taxon>Alphaproteobacteria</taxon>
        <taxon>Rhodospirillales</taxon>
        <taxon>Magnetovibrionaceae</taxon>
        <taxon>Magnetovibrio</taxon>
    </lineage>
</organism>
<dbReference type="PANTHER" id="PTHR43381">
    <property type="entry name" value="TRANSLATION INITIATION FACTOR IF-2-RELATED"/>
    <property type="match status" value="1"/>
</dbReference>
<evidence type="ECO:0000256" key="3">
    <source>
        <dbReference type="ARBA" id="ARBA00020675"/>
    </source>
</evidence>
<dbReference type="NCBIfam" id="TIGR00487">
    <property type="entry name" value="IF-2"/>
    <property type="match status" value="1"/>
</dbReference>
<feature type="compositionally biased region" description="Basic and acidic residues" evidence="12">
    <location>
        <begin position="204"/>
        <end position="213"/>
    </location>
</feature>
<dbReference type="Gene3D" id="2.40.30.10">
    <property type="entry name" value="Translation factors"/>
    <property type="match status" value="2"/>
</dbReference>
<feature type="compositionally biased region" description="Basic and acidic residues" evidence="12">
    <location>
        <begin position="279"/>
        <end position="289"/>
    </location>
</feature>
<dbReference type="GO" id="GO:0003924">
    <property type="term" value="F:GTPase activity"/>
    <property type="evidence" value="ECO:0007669"/>
    <property type="project" value="UniProtKB-UniRule"/>
</dbReference>
<dbReference type="CDD" id="cd01887">
    <property type="entry name" value="IF2_eIF5B"/>
    <property type="match status" value="1"/>
</dbReference>
<dbReference type="Pfam" id="PF00009">
    <property type="entry name" value="GTP_EFTU"/>
    <property type="match status" value="1"/>
</dbReference>
<dbReference type="InterPro" id="IPR000795">
    <property type="entry name" value="T_Tr_GTP-bd_dom"/>
</dbReference>
<evidence type="ECO:0000256" key="7">
    <source>
        <dbReference type="ARBA" id="ARBA00022917"/>
    </source>
</evidence>
<keyword evidence="15" id="KW-1185">Reference proteome</keyword>
<dbReference type="Pfam" id="PF08364">
    <property type="entry name" value="IF2_assoc"/>
    <property type="match status" value="1"/>
</dbReference>
<dbReference type="CDD" id="cd03692">
    <property type="entry name" value="mtIF2_IVc"/>
    <property type="match status" value="1"/>
</dbReference>
<dbReference type="InterPro" id="IPR053905">
    <property type="entry name" value="EF-G-like_DII"/>
</dbReference>
<dbReference type="PROSITE" id="PS51722">
    <property type="entry name" value="G_TR_2"/>
    <property type="match status" value="1"/>
</dbReference>
<feature type="compositionally biased region" description="Low complexity" evidence="12">
    <location>
        <begin position="152"/>
        <end position="193"/>
    </location>
</feature>
<dbReference type="GO" id="GO:0005829">
    <property type="term" value="C:cytosol"/>
    <property type="evidence" value="ECO:0007669"/>
    <property type="project" value="TreeGrafter"/>
</dbReference>
<dbReference type="SUPFAM" id="SSF52156">
    <property type="entry name" value="Initiation factor IF2/eIF5b, domain 3"/>
    <property type="match status" value="1"/>
</dbReference>
<evidence type="ECO:0000256" key="8">
    <source>
        <dbReference type="ARBA" id="ARBA00023134"/>
    </source>
</evidence>
<comment type="subcellular location">
    <subcellularLocation>
        <location evidence="1 9 11">Cytoplasm</location>
    </subcellularLocation>
</comment>
<keyword evidence="7 9" id="KW-0648">Protein biosynthesis</keyword>
<evidence type="ECO:0000256" key="10">
    <source>
        <dbReference type="RuleBase" id="RU000644"/>
    </source>
</evidence>
<dbReference type="InterPro" id="IPR023115">
    <property type="entry name" value="TIF_IF2_dom3"/>
</dbReference>
<comment type="caution">
    <text evidence="14">The sequence shown here is derived from an EMBL/GenBank/DDBJ whole genome shotgun (WGS) entry which is preliminary data.</text>
</comment>
<name>A0A1E5Q3K0_9PROT</name>
<evidence type="ECO:0000256" key="9">
    <source>
        <dbReference type="HAMAP-Rule" id="MF_00100"/>
    </source>
</evidence>
<keyword evidence="4 9" id="KW-0963">Cytoplasm</keyword>
<sequence length="880" mass="94909">MSDTNDSKTNGSEAGETGKKPLTLKRPGTLELKKTVDAGTVKQSFSHGRSKMVAVEVKKKRTYAQDANGKMAQVREPSPFAPIEAPAAPVQQPAHVTPPTPPVQHDDNLTDSEREARAKALEGSKIRAIEEQKRAAEEAERRAIEEAEKAKQAAAEAAQAKAEGSQSAEPVVNEAPAAASGPVRAAPARPAPRSQDVDPASLPDPEKAKEDAKKAKKVKKPKGDAKGDNKGEGAVVPPSRSRGDERRRAGKLTISSALSEGATEERQRSLASVKRKREKEKQRQQMARAENKKIVRDVVVPETITVQELANRMAERGVDVVRELMKMGVMATVNQIIDADTAELVVTEFGHNLQRVSDADVETGLGGIVDEDADMIRRPPVVTVMGHVDHGKTSLLDALRTTDVAGGEAGGITQHIGAYQVRLESGAKITFVDTPGHAAFTDMRARGAKVTDIVILVVAADDSVMPQTIEAIHHAKAANVPIIVAINKCDKPDANPGKVRQQLLQHEIVVEEMGGEVLAVDVSAKSRTGLDKLEEAILLQAEILDLKANPNRPAEGVIVEAKVEQGRGSVATALIQRGTLRRGDIFVAGSEWGRVRALIDDHGQQIEEAVPGMPVEILGLNGTPDAGDEVVVVVDEARAREVTEYRTRKKRDLRSAAGRRGTLEQMFEKIKEGEAQTLPIVVKADVHGSLEAISAALEKMGTDEVKAQILHGAVGGINESDVILARASGGFIMGFNVRANAQARDLAKRDGVDIRYYSIIYDAIDDMRNALSGMLAPTLKEQFLGYAQIREVFAVSKVGKVAGCMVTDGMVKRGSKVRLLRNDVVIHEGELSQLKRFKDDAKEVKEGTECGMSFANYDDIKQGDIIECFDVIEVARKLEE</sequence>
<dbReference type="CDD" id="cd03702">
    <property type="entry name" value="IF2_mtIF2_II"/>
    <property type="match status" value="1"/>
</dbReference>
<feature type="binding site" evidence="9">
    <location>
        <begin position="487"/>
        <end position="490"/>
    </location>
    <ligand>
        <name>GTP</name>
        <dbReference type="ChEBI" id="CHEBI:37565"/>
    </ligand>
</feature>
<reference evidence="15" key="1">
    <citation type="submission" date="2016-07" db="EMBL/GenBank/DDBJ databases">
        <authorList>
            <person name="Florea S."/>
            <person name="Webb J.S."/>
            <person name="Jaromczyk J."/>
            <person name="Schardl C.L."/>
        </authorList>
    </citation>
    <scope>NUCLEOTIDE SEQUENCE [LARGE SCALE GENOMIC DNA]</scope>
    <source>
        <strain evidence="15">MV-1</strain>
    </source>
</reference>
<feature type="compositionally biased region" description="Basic and acidic residues" evidence="12">
    <location>
        <begin position="104"/>
        <end position="151"/>
    </location>
</feature>
<dbReference type="SUPFAM" id="SSF52540">
    <property type="entry name" value="P-loop containing nucleoside triphosphate hydrolases"/>
    <property type="match status" value="1"/>
</dbReference>
<feature type="binding site" evidence="9">
    <location>
        <begin position="386"/>
        <end position="393"/>
    </location>
    <ligand>
        <name>GTP</name>
        <dbReference type="ChEBI" id="CHEBI:37565"/>
    </ligand>
</feature>
<dbReference type="FunFam" id="2.40.30.10:FF:000008">
    <property type="entry name" value="Translation initiation factor IF-2"/>
    <property type="match status" value="1"/>
</dbReference>
<dbReference type="InterPro" id="IPR009000">
    <property type="entry name" value="Transl_B-barrel_sf"/>
</dbReference>
<feature type="compositionally biased region" description="Polar residues" evidence="12">
    <location>
        <begin position="1"/>
        <end position="12"/>
    </location>
</feature>
<evidence type="ECO:0000313" key="15">
    <source>
        <dbReference type="Proteomes" id="UP000095347"/>
    </source>
</evidence>
<evidence type="ECO:0000256" key="6">
    <source>
        <dbReference type="ARBA" id="ARBA00022741"/>
    </source>
</evidence>
<evidence type="ECO:0000256" key="1">
    <source>
        <dbReference type="ARBA" id="ARBA00004496"/>
    </source>
</evidence>
<dbReference type="PANTHER" id="PTHR43381:SF5">
    <property type="entry name" value="TR-TYPE G DOMAIN-CONTAINING PROTEIN"/>
    <property type="match status" value="1"/>
</dbReference>
<dbReference type="InterPro" id="IPR004161">
    <property type="entry name" value="EFTu-like_2"/>
</dbReference>
<dbReference type="GO" id="GO:0003743">
    <property type="term" value="F:translation initiation factor activity"/>
    <property type="evidence" value="ECO:0007669"/>
    <property type="project" value="UniProtKB-UniRule"/>
</dbReference>
<feature type="region of interest" description="Disordered" evidence="12">
    <location>
        <begin position="62"/>
        <end position="289"/>
    </location>
</feature>
<dbReference type="Pfam" id="PF03144">
    <property type="entry name" value="GTP_EFTU_D2"/>
    <property type="match status" value="1"/>
</dbReference>
<comment type="function">
    <text evidence="9 10">One of the essential components for the initiation of protein synthesis. Protects formylmethionyl-tRNA from spontaneous hydrolysis and promotes its binding to the 30S ribosomal subunits. Also involved in the hydrolysis of GTP during the formation of the 70S ribosomal complex.</text>
</comment>
<dbReference type="Pfam" id="PF04760">
    <property type="entry name" value="IF2_N"/>
    <property type="match status" value="1"/>
</dbReference>
<dbReference type="NCBIfam" id="TIGR00231">
    <property type="entry name" value="small_GTP"/>
    <property type="match status" value="1"/>
</dbReference>
<evidence type="ECO:0000259" key="13">
    <source>
        <dbReference type="PROSITE" id="PS51722"/>
    </source>
</evidence>
<evidence type="ECO:0000313" key="14">
    <source>
        <dbReference type="EMBL" id="OEJ64312.1"/>
    </source>
</evidence>
<evidence type="ECO:0000256" key="11">
    <source>
        <dbReference type="RuleBase" id="RU000645"/>
    </source>
</evidence>
<feature type="region of interest" description="Disordered" evidence="12">
    <location>
        <begin position="1"/>
        <end position="31"/>
    </location>
</feature>
<feature type="compositionally biased region" description="Low complexity" evidence="12">
    <location>
        <begin position="85"/>
        <end position="95"/>
    </location>
</feature>
<dbReference type="InterPro" id="IPR036925">
    <property type="entry name" value="TIF_IF2_dom3_sf"/>
</dbReference>
<dbReference type="InterPro" id="IPR013575">
    <property type="entry name" value="IF2_assoc_dom_bac"/>
</dbReference>
<protein>
    <recommendedName>
        <fullName evidence="3 9">Translation initiation factor IF-2</fullName>
    </recommendedName>
</protein>
<dbReference type="Proteomes" id="UP000095347">
    <property type="component" value="Unassembled WGS sequence"/>
</dbReference>